<proteinExistence type="predicted"/>
<name>A0A2P2PTD6_RHIMU</name>
<dbReference type="EMBL" id="GGEC01077527">
    <property type="protein sequence ID" value="MBX58011.1"/>
    <property type="molecule type" value="Transcribed_RNA"/>
</dbReference>
<accession>A0A2P2PTD6</accession>
<organism evidence="1">
    <name type="scientific">Rhizophora mucronata</name>
    <name type="common">Asiatic mangrove</name>
    <dbReference type="NCBI Taxonomy" id="61149"/>
    <lineage>
        <taxon>Eukaryota</taxon>
        <taxon>Viridiplantae</taxon>
        <taxon>Streptophyta</taxon>
        <taxon>Embryophyta</taxon>
        <taxon>Tracheophyta</taxon>
        <taxon>Spermatophyta</taxon>
        <taxon>Magnoliopsida</taxon>
        <taxon>eudicotyledons</taxon>
        <taxon>Gunneridae</taxon>
        <taxon>Pentapetalae</taxon>
        <taxon>rosids</taxon>
        <taxon>fabids</taxon>
        <taxon>Malpighiales</taxon>
        <taxon>Rhizophoraceae</taxon>
        <taxon>Rhizophora</taxon>
    </lineage>
</organism>
<sequence>MLNPKAKKYRMGMNHGEICPATFATDSPSCRNPKICAEKMKTGSNIVAVARLMIQDLCK</sequence>
<protein>
    <submittedName>
        <fullName evidence="1">Uncharacterized protein</fullName>
    </submittedName>
</protein>
<evidence type="ECO:0000313" key="1">
    <source>
        <dbReference type="EMBL" id="MBX58011.1"/>
    </source>
</evidence>
<reference evidence="1" key="1">
    <citation type="submission" date="2018-02" db="EMBL/GenBank/DDBJ databases">
        <title>Rhizophora mucronata_Transcriptome.</title>
        <authorList>
            <person name="Meera S.P."/>
            <person name="Sreeshan A."/>
            <person name="Augustine A."/>
        </authorList>
    </citation>
    <scope>NUCLEOTIDE SEQUENCE</scope>
    <source>
        <tissue evidence="1">Leaf</tissue>
    </source>
</reference>
<dbReference type="AlphaFoldDB" id="A0A2P2PTD6"/>